<organism evidence="2 3">
    <name type="scientific">Streptomyces telluris</name>
    <dbReference type="NCBI Taxonomy" id="2720021"/>
    <lineage>
        <taxon>Bacteria</taxon>
        <taxon>Bacillati</taxon>
        <taxon>Actinomycetota</taxon>
        <taxon>Actinomycetes</taxon>
        <taxon>Kitasatosporales</taxon>
        <taxon>Streptomycetaceae</taxon>
        <taxon>Streptomyces</taxon>
    </lineage>
</organism>
<accession>A0A9X2LM35</accession>
<sequence length="124" mass="13004">MKLAIGDVVRGRHDVALGTVAGINEHTDGRLVVVRMPGGGFRLLEPSALSIVARCATRSTPARTVLTLVVLAVALLAGFISCRSAEDAGADWLLILLAGLGGCTAVAIPYQCLLRLTGPRRFRV</sequence>
<feature type="transmembrane region" description="Helical" evidence="1">
    <location>
        <begin position="92"/>
        <end position="113"/>
    </location>
</feature>
<keyword evidence="3" id="KW-1185">Reference proteome</keyword>
<dbReference type="EMBL" id="JANIID010000020">
    <property type="protein sequence ID" value="MCQ8772265.1"/>
    <property type="molecule type" value="Genomic_DNA"/>
</dbReference>
<comment type="caution">
    <text evidence="2">The sequence shown here is derived from an EMBL/GenBank/DDBJ whole genome shotgun (WGS) entry which is preliminary data.</text>
</comment>
<keyword evidence="1" id="KW-0812">Transmembrane</keyword>
<evidence type="ECO:0000313" key="3">
    <source>
        <dbReference type="Proteomes" id="UP001142374"/>
    </source>
</evidence>
<name>A0A9X2LM35_9ACTN</name>
<proteinExistence type="predicted"/>
<dbReference type="Proteomes" id="UP001142374">
    <property type="component" value="Unassembled WGS sequence"/>
</dbReference>
<feature type="transmembrane region" description="Helical" evidence="1">
    <location>
        <begin position="64"/>
        <end position="80"/>
    </location>
</feature>
<dbReference type="AlphaFoldDB" id="A0A9X2LM35"/>
<keyword evidence="1" id="KW-0472">Membrane</keyword>
<protein>
    <submittedName>
        <fullName evidence="2">Uncharacterized protein</fullName>
    </submittedName>
</protein>
<gene>
    <name evidence="2" type="ORF">NQU55_21205</name>
</gene>
<evidence type="ECO:0000256" key="1">
    <source>
        <dbReference type="SAM" id="Phobius"/>
    </source>
</evidence>
<dbReference type="RefSeq" id="WP_168090633.1">
    <property type="nucleotide sequence ID" value="NZ_JAATER010000001.1"/>
</dbReference>
<evidence type="ECO:0000313" key="2">
    <source>
        <dbReference type="EMBL" id="MCQ8772265.1"/>
    </source>
</evidence>
<reference evidence="2" key="1">
    <citation type="submission" date="2022-06" db="EMBL/GenBank/DDBJ databases">
        <title>WGS of actinobacteria.</title>
        <authorList>
            <person name="Thawai C."/>
        </authorList>
    </citation>
    <scope>NUCLEOTIDE SEQUENCE</scope>
    <source>
        <strain evidence="2">AA8</strain>
    </source>
</reference>
<keyword evidence="1" id="KW-1133">Transmembrane helix</keyword>